<dbReference type="RefSeq" id="WP_082108668.1">
    <property type="nucleotide sequence ID" value="NZ_CP031422.1"/>
</dbReference>
<keyword evidence="2" id="KW-0812">Transmembrane</keyword>
<organism evidence="4 5">
    <name type="scientific">Microbacterium oxydans</name>
    <dbReference type="NCBI Taxonomy" id="82380"/>
    <lineage>
        <taxon>Bacteria</taxon>
        <taxon>Bacillati</taxon>
        <taxon>Actinomycetota</taxon>
        <taxon>Actinomycetes</taxon>
        <taxon>Micrococcales</taxon>
        <taxon>Microbacteriaceae</taxon>
        <taxon>Microbacterium</taxon>
    </lineage>
</organism>
<proteinExistence type="predicted"/>
<dbReference type="InterPro" id="IPR036365">
    <property type="entry name" value="PGBD-like_sf"/>
</dbReference>
<evidence type="ECO:0000256" key="1">
    <source>
        <dbReference type="SAM" id="MobiDB-lite"/>
    </source>
</evidence>
<dbReference type="AlphaFoldDB" id="A0A3Q9J6U3"/>
<feature type="transmembrane region" description="Helical" evidence="2">
    <location>
        <begin position="15"/>
        <end position="36"/>
    </location>
</feature>
<dbReference type="Gene3D" id="1.10.101.10">
    <property type="entry name" value="PGBD-like superfamily/PGBD"/>
    <property type="match status" value="1"/>
</dbReference>
<dbReference type="SUPFAM" id="SSF47090">
    <property type="entry name" value="PGBD-like"/>
    <property type="match status" value="1"/>
</dbReference>
<protein>
    <recommendedName>
        <fullName evidence="3">Peptidoglycan binding-like domain-containing protein</fullName>
    </recommendedName>
</protein>
<evidence type="ECO:0000313" key="4">
    <source>
        <dbReference type="EMBL" id="AZS42288.1"/>
    </source>
</evidence>
<sequence length="407" mass="41091">MDEVAVPETARRSRWIVVIAVVLIAALIGAGFWFAAQFQSSAQQEANAKAPTPGPVFAEVMQGSLAGEVGFTGQAGPSTQTPVTVLPVADASLTVVTGRPLAAGATASSGQVLTEVNGRPLFGVHSAFSFYRDLGVGDRGPDVEALQAALVARSYPLNADGRFGSETATAVKRWYQDSGYEAPTRSAASADKTSQGEGEKSADPSAKVPAAEGYVPVAEILAMPSASAQVVQGVQVGQRLAAEGVPDFILGSADLVVTITVPVTDLGDVVAGDAAVISIGGTEVEGTVGDIRPSGSAEGSGGSGSEGDAEQAAPEVTFAVIPKTALPGSAGRTRVTVTKQIVAEDALIVPVLAVSDRGPDKNVVTKQQADGTLVEVPVAVLGTLQGEVAVEPLDEGALKAGDLVRVG</sequence>
<gene>
    <name evidence="4" type="ORF">CVS54_03651</name>
</gene>
<feature type="region of interest" description="Disordered" evidence="1">
    <location>
        <begin position="287"/>
        <end position="312"/>
    </location>
</feature>
<accession>A0A3Q9J6U3</accession>
<dbReference type="Pfam" id="PF01471">
    <property type="entry name" value="PG_binding_1"/>
    <property type="match status" value="1"/>
</dbReference>
<keyword evidence="2" id="KW-1133">Transmembrane helix</keyword>
<evidence type="ECO:0000256" key="2">
    <source>
        <dbReference type="SAM" id="Phobius"/>
    </source>
</evidence>
<feature type="region of interest" description="Disordered" evidence="1">
    <location>
        <begin position="182"/>
        <end position="208"/>
    </location>
</feature>
<dbReference type="Proteomes" id="UP000274841">
    <property type="component" value="Chromosome"/>
</dbReference>
<feature type="domain" description="Peptidoglycan binding-like" evidence="3">
    <location>
        <begin position="139"/>
        <end position="179"/>
    </location>
</feature>
<name>A0A3Q9J6U3_9MICO</name>
<keyword evidence="2" id="KW-0472">Membrane</keyword>
<dbReference type="EMBL" id="CP031422">
    <property type="protein sequence ID" value="AZS42288.1"/>
    <property type="molecule type" value="Genomic_DNA"/>
</dbReference>
<evidence type="ECO:0000259" key="3">
    <source>
        <dbReference type="Pfam" id="PF01471"/>
    </source>
</evidence>
<dbReference type="InterPro" id="IPR036366">
    <property type="entry name" value="PGBDSf"/>
</dbReference>
<dbReference type="InterPro" id="IPR002477">
    <property type="entry name" value="Peptidoglycan-bd-like"/>
</dbReference>
<dbReference type="KEGG" id="moy:CVS54_03651"/>
<evidence type="ECO:0000313" key="5">
    <source>
        <dbReference type="Proteomes" id="UP000274841"/>
    </source>
</evidence>
<reference evidence="4 5" key="1">
    <citation type="submission" date="2018-08" db="EMBL/GenBank/DDBJ databases">
        <title>Microbacterium oxydans strain HG3.</title>
        <authorList>
            <person name="ORTET P."/>
        </authorList>
    </citation>
    <scope>NUCLEOTIDE SEQUENCE [LARGE SCALE GENOMIC DNA]</scope>
    <source>
        <strain evidence="4 5">HG3</strain>
    </source>
</reference>